<evidence type="ECO:0000313" key="3">
    <source>
        <dbReference type="EMBL" id="EHH67693.1"/>
    </source>
</evidence>
<sequence length="148" mass="16089">MTLAFIIEGGFPMAASLLACMLASALHYHVPPRILPAIQRVEGGMTGNISHNTDGSVDIGLMQINSRWILPIAGMTQLQPSQVAARLALDPCFNIAAAAMILHRALAQEHGNIMQAIGDYHSRTLPLNLAYQRRVIAAASELYFRKRA</sequence>
<reference evidence="3 4" key="1">
    <citation type="submission" date="2011-10" db="EMBL/GenBank/DDBJ databases">
        <title>Genome sequence of Gluconobacter morbifer G707, isolated from Drosophila gut.</title>
        <authorList>
            <person name="Lee W.-J."/>
            <person name="Kim E.-K."/>
        </authorList>
    </citation>
    <scope>NUCLEOTIDE SEQUENCE [LARGE SCALE GENOMIC DNA]</scope>
    <source>
        <strain evidence="3 4">G707</strain>
    </source>
</reference>
<gene>
    <name evidence="3" type="ORF">GMO_19130</name>
</gene>
<comment type="caution">
    <text evidence="3">The sequence shown here is derived from an EMBL/GenBank/DDBJ whole genome shotgun (WGS) entry which is preliminary data.</text>
</comment>
<dbReference type="SUPFAM" id="SSF53955">
    <property type="entry name" value="Lysozyme-like"/>
    <property type="match status" value="1"/>
</dbReference>
<proteinExistence type="inferred from homology"/>
<accession>G6XK97</accession>
<dbReference type="RefSeq" id="WP_008852060.1">
    <property type="nucleotide sequence ID" value="NZ_AGQV01000006.1"/>
</dbReference>
<feature type="domain" description="Transglycosylase SLT" evidence="2">
    <location>
        <begin position="21"/>
        <end position="122"/>
    </location>
</feature>
<dbReference type="InterPro" id="IPR023346">
    <property type="entry name" value="Lysozyme-like_dom_sf"/>
</dbReference>
<protein>
    <submittedName>
        <fullName evidence="3">BfpH protein (Involved in biogenesis of type IV pili)</fullName>
    </submittedName>
</protein>
<comment type="similarity">
    <text evidence="1">Belongs to the virb1 family.</text>
</comment>
<dbReference type="InterPro" id="IPR008258">
    <property type="entry name" value="Transglycosylase_SLT_dom_1"/>
</dbReference>
<name>G6XK97_9PROT</name>
<evidence type="ECO:0000259" key="2">
    <source>
        <dbReference type="Pfam" id="PF01464"/>
    </source>
</evidence>
<dbReference type="CDD" id="cd13400">
    <property type="entry name" value="LT_IagB-like"/>
    <property type="match status" value="1"/>
</dbReference>
<dbReference type="PATRIC" id="fig|1088869.3.peg.1908"/>
<evidence type="ECO:0000256" key="1">
    <source>
        <dbReference type="ARBA" id="ARBA00009387"/>
    </source>
</evidence>
<dbReference type="eggNOG" id="COG0741">
    <property type="taxonomic scope" value="Bacteria"/>
</dbReference>
<dbReference type="Pfam" id="PF01464">
    <property type="entry name" value="SLT"/>
    <property type="match status" value="1"/>
</dbReference>
<keyword evidence="4" id="KW-1185">Reference proteome</keyword>
<organism evidence="3 4">
    <name type="scientific">Gluconobacter morbifer G707</name>
    <dbReference type="NCBI Taxonomy" id="1088869"/>
    <lineage>
        <taxon>Bacteria</taxon>
        <taxon>Pseudomonadati</taxon>
        <taxon>Pseudomonadota</taxon>
        <taxon>Alphaproteobacteria</taxon>
        <taxon>Acetobacterales</taxon>
        <taxon>Acetobacteraceae</taxon>
        <taxon>Gluconobacter</taxon>
    </lineage>
</organism>
<dbReference type="Gene3D" id="1.10.530.10">
    <property type="match status" value="1"/>
</dbReference>
<dbReference type="STRING" id="1088869.GMO_19130"/>
<dbReference type="EMBL" id="AGQV01000006">
    <property type="protein sequence ID" value="EHH67693.1"/>
    <property type="molecule type" value="Genomic_DNA"/>
</dbReference>
<dbReference type="AlphaFoldDB" id="G6XK97"/>
<evidence type="ECO:0000313" key="4">
    <source>
        <dbReference type="Proteomes" id="UP000004949"/>
    </source>
</evidence>
<dbReference type="Proteomes" id="UP000004949">
    <property type="component" value="Unassembled WGS sequence"/>
</dbReference>